<dbReference type="GO" id="GO:0006820">
    <property type="term" value="P:monoatomic anion transport"/>
    <property type="evidence" value="ECO:0007669"/>
    <property type="project" value="InterPro"/>
</dbReference>
<protein>
    <recommendedName>
        <fullName evidence="7">Bicarbonate transporter-like transmembrane domain-containing protein</fullName>
    </recommendedName>
</protein>
<evidence type="ECO:0000256" key="3">
    <source>
        <dbReference type="ARBA" id="ARBA00022989"/>
    </source>
</evidence>
<feature type="transmembrane region" description="Helical" evidence="6">
    <location>
        <begin position="174"/>
        <end position="200"/>
    </location>
</feature>
<dbReference type="Proteomes" id="UP000789595">
    <property type="component" value="Unassembled WGS sequence"/>
</dbReference>
<dbReference type="EMBL" id="HBIW01026240">
    <property type="protein sequence ID" value="CAE0707153.1"/>
    <property type="molecule type" value="Transcribed_RNA"/>
</dbReference>
<dbReference type="InterPro" id="IPR011531">
    <property type="entry name" value="HCO3_transpt-like_TM_dom"/>
</dbReference>
<keyword evidence="10" id="KW-1185">Reference proteome</keyword>
<reference evidence="8" key="1">
    <citation type="submission" date="2021-01" db="EMBL/GenBank/DDBJ databases">
        <authorList>
            <person name="Corre E."/>
            <person name="Pelletier E."/>
            <person name="Niang G."/>
            <person name="Scheremetjew M."/>
            <person name="Finn R."/>
            <person name="Kale V."/>
            <person name="Holt S."/>
            <person name="Cochrane G."/>
            <person name="Meng A."/>
            <person name="Brown T."/>
            <person name="Cohen L."/>
        </authorList>
    </citation>
    <scope>NUCLEOTIDE SEQUENCE</scope>
    <source>
        <strain evidence="8">CCMP1756</strain>
    </source>
</reference>
<feature type="compositionally biased region" description="Low complexity" evidence="5">
    <location>
        <begin position="507"/>
        <end position="518"/>
    </location>
</feature>
<dbReference type="EMBL" id="CAKKNE010000005">
    <property type="protein sequence ID" value="CAH0377471.1"/>
    <property type="molecule type" value="Genomic_DNA"/>
</dbReference>
<comment type="subcellular location">
    <subcellularLocation>
        <location evidence="1">Membrane</location>
        <topology evidence="1">Multi-pass membrane protein</topology>
    </subcellularLocation>
</comment>
<feature type="domain" description="Bicarbonate transporter-like transmembrane" evidence="7">
    <location>
        <begin position="633"/>
        <end position="775"/>
    </location>
</feature>
<name>A0A7S4A961_9STRA</name>
<keyword evidence="4 6" id="KW-0472">Membrane</keyword>
<evidence type="ECO:0000256" key="2">
    <source>
        <dbReference type="ARBA" id="ARBA00022692"/>
    </source>
</evidence>
<dbReference type="GO" id="GO:0050801">
    <property type="term" value="P:monoatomic ion homeostasis"/>
    <property type="evidence" value="ECO:0007669"/>
    <property type="project" value="TreeGrafter"/>
</dbReference>
<keyword evidence="3 6" id="KW-1133">Transmembrane helix</keyword>
<dbReference type="Gene3D" id="1.10.287.570">
    <property type="entry name" value="Helical hairpin bin"/>
    <property type="match status" value="1"/>
</dbReference>
<feature type="domain" description="Bicarbonate transporter-like transmembrane" evidence="7">
    <location>
        <begin position="329"/>
        <end position="488"/>
    </location>
</feature>
<accession>A0A7S4A961</accession>
<dbReference type="PANTHER" id="PTHR11453:SF127">
    <property type="entry name" value="SOLUTE CARRIER FAMILY 4 MEMBER 11"/>
    <property type="match status" value="1"/>
</dbReference>
<evidence type="ECO:0000313" key="10">
    <source>
        <dbReference type="Proteomes" id="UP000789595"/>
    </source>
</evidence>
<dbReference type="AlphaFoldDB" id="A0A7S4A961"/>
<proteinExistence type="predicted"/>
<feature type="domain" description="Bicarbonate transporter-like transmembrane" evidence="7">
    <location>
        <begin position="141"/>
        <end position="310"/>
    </location>
</feature>
<keyword evidence="2 6" id="KW-0812">Transmembrane</keyword>
<feature type="transmembrane region" description="Helical" evidence="6">
    <location>
        <begin position="405"/>
        <end position="424"/>
    </location>
</feature>
<feature type="transmembrane region" description="Helical" evidence="6">
    <location>
        <begin position="354"/>
        <end position="373"/>
    </location>
</feature>
<evidence type="ECO:0000259" key="7">
    <source>
        <dbReference type="Pfam" id="PF00955"/>
    </source>
</evidence>
<evidence type="ECO:0000256" key="4">
    <source>
        <dbReference type="ARBA" id="ARBA00023136"/>
    </source>
</evidence>
<dbReference type="Pfam" id="PF00955">
    <property type="entry name" value="HCO3_cotransp"/>
    <property type="match status" value="3"/>
</dbReference>
<feature type="compositionally biased region" description="Basic and acidic residues" evidence="5">
    <location>
        <begin position="492"/>
        <end position="504"/>
    </location>
</feature>
<feature type="transmembrane region" description="Helical" evidence="6">
    <location>
        <begin position="212"/>
        <end position="241"/>
    </location>
</feature>
<reference evidence="9" key="2">
    <citation type="submission" date="2021-11" db="EMBL/GenBank/DDBJ databases">
        <authorList>
            <consortium name="Genoscope - CEA"/>
            <person name="William W."/>
        </authorList>
    </citation>
    <scope>NUCLEOTIDE SEQUENCE</scope>
</reference>
<evidence type="ECO:0000256" key="6">
    <source>
        <dbReference type="SAM" id="Phobius"/>
    </source>
</evidence>
<dbReference type="PRINTS" id="PR01231">
    <property type="entry name" value="HCO3TRNSPORT"/>
</dbReference>
<gene>
    <name evidence="8" type="ORF">PCAL00307_LOCUS22604</name>
    <name evidence="9" type="ORF">PECAL_5P20060</name>
</gene>
<feature type="transmembrane region" description="Helical" evidence="6">
    <location>
        <begin position="649"/>
        <end position="676"/>
    </location>
</feature>
<dbReference type="OrthoDB" id="1735926at2759"/>
<feature type="region of interest" description="Disordered" evidence="5">
    <location>
        <begin position="488"/>
        <end position="521"/>
    </location>
</feature>
<dbReference type="GO" id="GO:0005886">
    <property type="term" value="C:plasma membrane"/>
    <property type="evidence" value="ECO:0007669"/>
    <property type="project" value="TreeGrafter"/>
</dbReference>
<evidence type="ECO:0000313" key="8">
    <source>
        <dbReference type="EMBL" id="CAE0707153.1"/>
    </source>
</evidence>
<evidence type="ECO:0000256" key="1">
    <source>
        <dbReference type="ARBA" id="ARBA00004141"/>
    </source>
</evidence>
<dbReference type="InterPro" id="IPR003020">
    <property type="entry name" value="HCO3_transpt_euk"/>
</dbReference>
<evidence type="ECO:0000256" key="5">
    <source>
        <dbReference type="SAM" id="MobiDB-lite"/>
    </source>
</evidence>
<feature type="transmembrane region" description="Helical" evidence="6">
    <location>
        <begin position="718"/>
        <end position="735"/>
    </location>
</feature>
<feature type="transmembrane region" description="Helical" evidence="6">
    <location>
        <begin position="253"/>
        <end position="273"/>
    </location>
</feature>
<sequence length="778" mass="83117">MRPHACIAALAVAVHGYLPPLPTRDLRTRRLATVQDEPQQTRKEFTVPKAASTRETEVRAVTALSRDGNVSLPEVFVGNDGSSRQLYDNGVVMPVGWTGASTRRRTGSKFTGTLLASTEFPVGDAGANPQRIAPFSRKTWLQGVRDDIRKRSPLYAQDWFDGLRNPAKSAGACLFLYFAVLAPAVAFGGVMQTATCGALGPRDVLLSCGLSGMAYACLAGQPMTFVAPTGLTLSFIGALSAWTIKSGVPFLPMYAWCGCWTALYLAVLASFNASGLIRYCTRFTEDVFNALLAFNFVSEGFSPVRKVIGNSLASSKGAADALLAANAAGGTCLACRAFAGAPKTRFFTARARSLLADFGPAATIVFASSLFSLPSVRKLGSLKRLTLGAPREKLFSLVDMGALSLKYRLLAAIPAVFLATLFFLDQNITVRTVNSPQNKLKKGAAYHLDLFALASITLASSLLGLPWMCSATVQSLNHVRALSTYADQETQTVEKVDTPPKEPSKPAPLAAPAAQKRPLPSPDEIIRAAKTEPPAKKPLPKAGDIILARSLVSVQKRTTTQPQKGISFGGYANDYLEVVNKTLSVNRTQEDRAEAVAAASRATAGGGAARVAQAKELASKPVNVVTKPTVSGDVKDVVETRLTGFTVHALVLASLGFAPVLAEVPLAVVWGVFLFLGFKVMAGNQFLGRVVSLFIDPRMLNPTSEAERAVVELGRKRVLRYTAVQASCLAALWLLKLNKATAMVFPSVIGVLLVLRASLLPRVFSPRELLTLDTEIDR</sequence>
<dbReference type="GO" id="GO:0005452">
    <property type="term" value="F:solute:inorganic anion antiporter activity"/>
    <property type="evidence" value="ECO:0007669"/>
    <property type="project" value="InterPro"/>
</dbReference>
<evidence type="ECO:0000313" key="9">
    <source>
        <dbReference type="EMBL" id="CAH0377471.1"/>
    </source>
</evidence>
<dbReference type="PANTHER" id="PTHR11453">
    <property type="entry name" value="ANION EXCHANGE PROTEIN"/>
    <property type="match status" value="1"/>
</dbReference>
<organism evidence="8">
    <name type="scientific">Pelagomonas calceolata</name>
    <dbReference type="NCBI Taxonomy" id="35677"/>
    <lineage>
        <taxon>Eukaryota</taxon>
        <taxon>Sar</taxon>
        <taxon>Stramenopiles</taxon>
        <taxon>Ochrophyta</taxon>
        <taxon>Pelagophyceae</taxon>
        <taxon>Pelagomonadales</taxon>
        <taxon>Pelagomonadaceae</taxon>
        <taxon>Pelagomonas</taxon>
    </lineage>
</organism>
<feature type="transmembrane region" description="Helical" evidence="6">
    <location>
        <begin position="445"/>
        <end position="468"/>
    </location>
</feature>
<feature type="transmembrane region" description="Helical" evidence="6">
    <location>
        <begin position="741"/>
        <end position="759"/>
    </location>
</feature>